<feature type="transmembrane region" description="Helical" evidence="1">
    <location>
        <begin position="590"/>
        <end position="610"/>
    </location>
</feature>
<evidence type="ECO:0000313" key="3">
    <source>
        <dbReference type="Proteomes" id="UP001627408"/>
    </source>
</evidence>
<feature type="transmembrane region" description="Helical" evidence="1">
    <location>
        <begin position="622"/>
        <end position="643"/>
    </location>
</feature>
<feature type="transmembrane region" description="Helical" evidence="1">
    <location>
        <begin position="1063"/>
        <end position="1085"/>
    </location>
</feature>
<keyword evidence="1" id="KW-0812">Transmembrane</keyword>
<keyword evidence="1" id="KW-1133">Transmembrane helix</keyword>
<keyword evidence="3" id="KW-1185">Reference proteome</keyword>
<feature type="transmembrane region" description="Helical" evidence="1">
    <location>
        <begin position="763"/>
        <end position="786"/>
    </location>
</feature>
<dbReference type="RefSeq" id="WP_407590257.1">
    <property type="nucleotide sequence ID" value="NZ_JBHDIY010000002.1"/>
</dbReference>
<feature type="transmembrane region" description="Helical" evidence="1">
    <location>
        <begin position="442"/>
        <end position="460"/>
    </location>
</feature>
<evidence type="ECO:0000313" key="2">
    <source>
        <dbReference type="EMBL" id="MFL4468509.1"/>
    </source>
</evidence>
<feature type="transmembrane region" description="Helical" evidence="1">
    <location>
        <begin position="1031"/>
        <end position="1051"/>
    </location>
</feature>
<gene>
    <name evidence="2" type="ORF">ACERZ8_00960</name>
</gene>
<evidence type="ECO:0000256" key="1">
    <source>
        <dbReference type="SAM" id="Phobius"/>
    </source>
</evidence>
<feature type="transmembrane region" description="Helical" evidence="1">
    <location>
        <begin position="828"/>
        <end position="847"/>
    </location>
</feature>
<proteinExistence type="predicted"/>
<feature type="transmembrane region" description="Helical" evidence="1">
    <location>
        <begin position="507"/>
        <end position="528"/>
    </location>
</feature>
<comment type="caution">
    <text evidence="2">The sequence shown here is derived from an EMBL/GenBank/DDBJ whole genome shotgun (WGS) entry which is preliminary data.</text>
</comment>
<dbReference type="EMBL" id="JBHDIY010000002">
    <property type="protein sequence ID" value="MFL4468509.1"/>
    <property type="molecule type" value="Genomic_DNA"/>
</dbReference>
<organism evidence="2 3">
    <name type="scientific">Tateyamaria armeniaca</name>
    <dbReference type="NCBI Taxonomy" id="2518930"/>
    <lineage>
        <taxon>Bacteria</taxon>
        <taxon>Pseudomonadati</taxon>
        <taxon>Pseudomonadota</taxon>
        <taxon>Alphaproteobacteria</taxon>
        <taxon>Rhodobacterales</taxon>
        <taxon>Roseobacteraceae</taxon>
        <taxon>Tateyamaria</taxon>
    </lineage>
</organism>
<keyword evidence="1" id="KW-0472">Membrane</keyword>
<feature type="transmembrane region" description="Helical" evidence="1">
    <location>
        <begin position="734"/>
        <end position="751"/>
    </location>
</feature>
<feature type="transmembrane region" description="Helical" evidence="1">
    <location>
        <begin position="678"/>
        <end position="695"/>
    </location>
</feature>
<dbReference type="Proteomes" id="UP001627408">
    <property type="component" value="Unassembled WGS sequence"/>
</dbReference>
<feature type="transmembrane region" description="Helical" evidence="1">
    <location>
        <begin position="1106"/>
        <end position="1129"/>
    </location>
</feature>
<protein>
    <submittedName>
        <fullName evidence="2">Uncharacterized protein</fullName>
    </submittedName>
</protein>
<feature type="transmembrane region" description="Helical" evidence="1">
    <location>
        <begin position="467"/>
        <end position="487"/>
    </location>
</feature>
<feature type="transmembrane region" description="Helical" evidence="1">
    <location>
        <begin position="1000"/>
        <end position="1019"/>
    </location>
</feature>
<feature type="transmembrane region" description="Helical" evidence="1">
    <location>
        <begin position="549"/>
        <end position="570"/>
    </location>
</feature>
<accession>A0ABW8UP53</accession>
<name>A0ABW8UP53_9RHOB</name>
<reference evidence="2 3" key="1">
    <citation type="submission" date="2024-08" db="EMBL/GenBank/DDBJ databases">
        <title>Tateyamaria sp. nov., isolated from marine algae.</title>
        <authorList>
            <person name="Choi B.J."/>
            <person name="Kim J.M."/>
            <person name="Lee J.K."/>
            <person name="Choi D.G."/>
            <person name="Bayburt H."/>
            <person name="Baek J.H."/>
            <person name="Han D.M."/>
            <person name="Jeon C.O."/>
        </authorList>
    </citation>
    <scope>NUCLEOTIDE SEQUENCE [LARGE SCALE GENOMIC DNA]</scope>
    <source>
        <strain evidence="2 3">KMU-156</strain>
    </source>
</reference>
<sequence length="1130" mass="123170">MKDRRTKNIFVTQFVLLALVLLVFVILHTTILRTALSLFGLRHDAPQIVLVENECGTFLPPAAFRTPATDLPVFHNDCDRSDEARVWYTVPSGGRSALFLNENLVDAGSHSEGLLNSSAVRLRHGVNRLAVLAEHERAFLPFASLNSAPRYVLPSDKPQGLVQASAQTRPGRVFEMWISHAADPSDPMVLGRGTTPDNEEYAIWVASDCGQHIAVQARVACFETANAINVNATGYGITEVDVQAPVDFVSEVYRHLTISVKSDGLELSFEACLLKDLPLQRTFQANDRTLAAAEFLRRTFGLQLREASAFGIEEFERQRARLSDAKQTCEIYTGRVTLPLLPLSFDAGNFLSMNGDRVTVSGVGPLFEPVGRLVTLRDSTGAWIWEGSLGDHDALSIPDWDAPPADATQETEADAPQSVTLISFTNDISALMPASLRALSEALAAGLPVLAVAFAAFFCLSGRLRLLVPPVVALASFVVAMAVQPLMLEMAQLALSVFRSLRFSFEATFSATANEYVPLAVLSVALMTPVARHSINQGKGRERSLFQRLLVFAYAAALMVIAALALSMLAQPQWASTLSVLTQADTVARPLALTVTFWTIFSLGMMFLLLRRFLEDTIAPRAAWRIAALGAASIVLLPVVSAFSGAADLISLLSGTPHQVFGQTAEYGLSINPMWDNIAVILRFAAFISVVGLILQSFGEVISRIALPLTMGNQIAEAPNDHFRAKVRMRSYRVAFYAGLAALFLAVLSFNPLQYGNPDLTTIIFQVLGLFHDFAVLAALLVPLMLLYWENNLRGPERAFEPDDSVEPMLAAALASYVALVPGSSPSFLIGLLVVLLSFTLFMRLALRPQRNDRPLRSAAHVSGKNLVRAIEQDTLIAKRAAKEEATYSEGEITWDDLCQRKAELARVRSMLQAELGQDVAAAKFRLLNNGPRSSPFKNAMLGLAMGMGFTLVFDITRSLDPETLLSIQSRWWALFLNNNAPTGTEPISPQTAVIAQFQLILRSFLFWPLLGFVFGALFHRIRGDDGFSKAIVMAATLVVPVSIVLLWTSGGPVVTVVGLRSLFVQIVWIGLFLMAVGVLAFDTATIIRNDLHPRKIATIYGVRTLVSYATIVGLATAFQGLNAILALID</sequence>